<keyword evidence="3" id="KW-1185">Reference proteome</keyword>
<reference evidence="2 3" key="1">
    <citation type="journal article" date="2015" name="Genome Announc.">
        <title>Expanding the biotechnology potential of lactobacilli through comparative genomics of 213 strains and associated genera.</title>
        <authorList>
            <person name="Sun Z."/>
            <person name="Harris H.M."/>
            <person name="McCann A."/>
            <person name="Guo C."/>
            <person name="Argimon S."/>
            <person name="Zhang W."/>
            <person name="Yang X."/>
            <person name="Jeffery I.B."/>
            <person name="Cooney J.C."/>
            <person name="Kagawa T.F."/>
            <person name="Liu W."/>
            <person name="Song Y."/>
            <person name="Salvetti E."/>
            <person name="Wrobel A."/>
            <person name="Rasinkangas P."/>
            <person name="Parkhill J."/>
            <person name="Rea M.C."/>
            <person name="O'Sullivan O."/>
            <person name="Ritari J."/>
            <person name="Douillard F.P."/>
            <person name="Paul Ross R."/>
            <person name="Yang R."/>
            <person name="Briner A.E."/>
            <person name="Felis G.E."/>
            <person name="de Vos W.M."/>
            <person name="Barrangou R."/>
            <person name="Klaenhammer T.R."/>
            <person name="Caufield P.W."/>
            <person name="Cui Y."/>
            <person name="Zhang H."/>
            <person name="O'Toole P.W."/>
        </authorList>
    </citation>
    <scope>NUCLEOTIDE SEQUENCE [LARGE SCALE GENOMIC DNA]</scope>
    <source>
        <strain evidence="2 3">DSM 23927</strain>
    </source>
</reference>
<gene>
    <name evidence="2" type="ORF">FC34_GL000762</name>
</gene>
<dbReference type="PROSITE" id="PS51750">
    <property type="entry name" value="BRO_N"/>
    <property type="match status" value="1"/>
</dbReference>
<sequence>MKIEKWNGYAIRFVEVDGEWWAVATDVTSALGLKQTSRAVNSLDPDGVTSSKVIDSMGRAQQANVINEFNIYKLVFKSKKAEAIEFQRWVFEVIKQLRKSSGLEGFEIFRMLDKEHQKQMMADLSRGLKRPVRLDFIKANTIANKAVSTKYGYPKMVKKAEMTPEMMLTRESILEDTTQLMSAKDKFGLDIRVAETIYAKQREAAQ</sequence>
<comment type="caution">
    <text evidence="2">The sequence shown here is derived from an EMBL/GenBank/DDBJ whole genome shotgun (WGS) entry which is preliminary data.</text>
</comment>
<dbReference type="RefSeq" id="WP_057894044.1">
    <property type="nucleotide sequence ID" value="NZ_AYZQ01000001.1"/>
</dbReference>
<dbReference type="OrthoDB" id="9812611at2"/>
<evidence type="ECO:0000313" key="2">
    <source>
        <dbReference type="EMBL" id="KRM73041.1"/>
    </source>
</evidence>
<dbReference type="PANTHER" id="PTHR36180:SF2">
    <property type="entry name" value="BRO FAMILY PROTEIN"/>
    <property type="match status" value="1"/>
</dbReference>
<accession>A0A0R2B0D2</accession>
<feature type="domain" description="Bro-N" evidence="1">
    <location>
        <begin position="1"/>
        <end position="101"/>
    </location>
</feature>
<dbReference type="EMBL" id="AYZQ01000001">
    <property type="protein sequence ID" value="KRM73041.1"/>
    <property type="molecule type" value="Genomic_DNA"/>
</dbReference>
<evidence type="ECO:0000313" key="3">
    <source>
        <dbReference type="Proteomes" id="UP000051672"/>
    </source>
</evidence>
<proteinExistence type="predicted"/>
<organism evidence="2 3">
    <name type="scientific">Lacticaseibacillus brantae DSM 23927</name>
    <dbReference type="NCBI Taxonomy" id="1423727"/>
    <lineage>
        <taxon>Bacteria</taxon>
        <taxon>Bacillati</taxon>
        <taxon>Bacillota</taxon>
        <taxon>Bacilli</taxon>
        <taxon>Lactobacillales</taxon>
        <taxon>Lactobacillaceae</taxon>
        <taxon>Lacticaseibacillus</taxon>
    </lineage>
</organism>
<evidence type="ECO:0000259" key="1">
    <source>
        <dbReference type="PROSITE" id="PS51750"/>
    </source>
</evidence>
<dbReference type="PANTHER" id="PTHR36180">
    <property type="entry name" value="DNA-BINDING PROTEIN-RELATED-RELATED"/>
    <property type="match status" value="1"/>
</dbReference>
<dbReference type="PATRIC" id="fig|1423727.3.peg.768"/>
<name>A0A0R2B0D2_9LACO</name>
<dbReference type="Pfam" id="PF02498">
    <property type="entry name" value="Bro-N"/>
    <property type="match status" value="1"/>
</dbReference>
<dbReference type="SMART" id="SM01040">
    <property type="entry name" value="Bro-N"/>
    <property type="match status" value="1"/>
</dbReference>
<dbReference type="Proteomes" id="UP000051672">
    <property type="component" value="Unassembled WGS sequence"/>
</dbReference>
<dbReference type="STRING" id="1423727.FC34_GL000762"/>
<protein>
    <recommendedName>
        <fullName evidence="1">Bro-N domain-containing protein</fullName>
    </recommendedName>
</protein>
<dbReference type="AlphaFoldDB" id="A0A0R2B0D2"/>
<dbReference type="InterPro" id="IPR003497">
    <property type="entry name" value="BRO_N_domain"/>
</dbReference>